<comment type="subcellular location">
    <subcellularLocation>
        <location evidence="2">Mitochondrion inner membrane</location>
        <topology evidence="2">Single-pass membrane protein</topology>
        <orientation evidence="2">Matrix side</orientation>
    </subcellularLocation>
</comment>
<keyword evidence="7" id="KW-0679">Respiratory chain</keyword>
<evidence type="ECO:0000256" key="11">
    <source>
        <dbReference type="ARBA" id="ARBA00022982"/>
    </source>
</evidence>
<keyword evidence="11" id="KW-0249">Electron transport</keyword>
<comment type="subunit">
    <text evidence="4">Complex I is composed of 45 different subunits.</text>
</comment>
<sequence length="84" mass="9653">MPQRCSDNTGARATQRNFSPSSLTRNSWSGFLVFSKLYVPDPPHDKLDWLKVGLTSGTSIFLWVYLIKQHNEDVFEYKTREGGE</sequence>
<evidence type="ECO:0000256" key="13">
    <source>
        <dbReference type="ARBA" id="ARBA00023128"/>
    </source>
</evidence>
<dbReference type="AlphaFoldDB" id="A0A8D0WIJ0"/>
<keyword evidence="10" id="KW-0809">Transit peptide</keyword>
<accession>A0A8D0WIJ0</accession>
<evidence type="ECO:0000256" key="3">
    <source>
        <dbReference type="ARBA" id="ARBA00008713"/>
    </source>
</evidence>
<organism evidence="18 19">
    <name type="scientific">Sus scrofa</name>
    <name type="common">Pig</name>
    <dbReference type="NCBI Taxonomy" id="9823"/>
    <lineage>
        <taxon>Eukaryota</taxon>
        <taxon>Metazoa</taxon>
        <taxon>Chordata</taxon>
        <taxon>Craniata</taxon>
        <taxon>Vertebrata</taxon>
        <taxon>Euteleostomi</taxon>
        <taxon>Mammalia</taxon>
        <taxon>Eutheria</taxon>
        <taxon>Laurasiatheria</taxon>
        <taxon>Artiodactyla</taxon>
        <taxon>Suina</taxon>
        <taxon>Suidae</taxon>
        <taxon>Sus</taxon>
    </lineage>
</organism>
<feature type="region of interest" description="Disordered" evidence="17">
    <location>
        <begin position="1"/>
        <end position="22"/>
    </location>
</feature>
<evidence type="ECO:0000256" key="8">
    <source>
        <dbReference type="ARBA" id="ARBA00022692"/>
    </source>
</evidence>
<evidence type="ECO:0000256" key="7">
    <source>
        <dbReference type="ARBA" id="ARBA00022660"/>
    </source>
</evidence>
<evidence type="ECO:0000256" key="16">
    <source>
        <dbReference type="ARBA" id="ARBA00032841"/>
    </source>
</evidence>
<dbReference type="PANTHER" id="PTHR17097">
    <property type="entry name" value="NADH-UBIQUINONE OXIDOREDUCTASE KFYI SUBUNIT"/>
    <property type="match status" value="1"/>
</dbReference>
<evidence type="ECO:0000256" key="12">
    <source>
        <dbReference type="ARBA" id="ARBA00022989"/>
    </source>
</evidence>
<dbReference type="Proteomes" id="UP000694570">
    <property type="component" value="Unplaced"/>
</dbReference>
<keyword evidence="6" id="KW-0813">Transport</keyword>
<dbReference type="Pfam" id="PF15088">
    <property type="entry name" value="NADH_dh_m_C1"/>
    <property type="match status" value="1"/>
</dbReference>
<keyword evidence="13" id="KW-0496">Mitochondrion</keyword>
<keyword evidence="9" id="KW-0999">Mitochondrion inner membrane</keyword>
<evidence type="ECO:0000256" key="5">
    <source>
        <dbReference type="ARBA" id="ARBA00016767"/>
    </source>
</evidence>
<comment type="function">
    <text evidence="1">Accessory subunit of the mitochondrial membrane respiratory chain NADH dehydrogenase (Complex I), that is believed not to be involved in catalysis. Complex I functions in the transfer of electrons from NADH to the respiratory chain. The immediate electron acceptor for the enzyme is believed to be ubiquinone.</text>
</comment>
<evidence type="ECO:0000256" key="14">
    <source>
        <dbReference type="ARBA" id="ARBA00023136"/>
    </source>
</evidence>
<keyword evidence="8" id="KW-0812">Transmembrane</keyword>
<reference evidence="18" key="1">
    <citation type="submission" date="2025-08" db="UniProtKB">
        <authorList>
            <consortium name="Ensembl"/>
        </authorList>
    </citation>
    <scope>IDENTIFICATION</scope>
</reference>
<name>A0A8D0WIJ0_PIG</name>
<evidence type="ECO:0000256" key="2">
    <source>
        <dbReference type="ARBA" id="ARBA00004298"/>
    </source>
</evidence>
<evidence type="ECO:0000256" key="6">
    <source>
        <dbReference type="ARBA" id="ARBA00022448"/>
    </source>
</evidence>
<dbReference type="Ensembl" id="ENSSSCT00030047110.1">
    <property type="protein sequence ID" value="ENSSSCP00030021225.1"/>
    <property type="gene ID" value="ENSSSCG00030034046.1"/>
</dbReference>
<dbReference type="GO" id="GO:0005743">
    <property type="term" value="C:mitochondrial inner membrane"/>
    <property type="evidence" value="ECO:0007669"/>
    <property type="project" value="UniProtKB-SubCell"/>
</dbReference>
<evidence type="ECO:0000256" key="9">
    <source>
        <dbReference type="ARBA" id="ARBA00022792"/>
    </source>
</evidence>
<evidence type="ECO:0000256" key="4">
    <source>
        <dbReference type="ARBA" id="ARBA00011533"/>
    </source>
</evidence>
<evidence type="ECO:0000256" key="10">
    <source>
        <dbReference type="ARBA" id="ARBA00022946"/>
    </source>
</evidence>
<keyword evidence="14" id="KW-0472">Membrane</keyword>
<dbReference type="InterPro" id="IPR026192">
    <property type="entry name" value="NDUFC1"/>
</dbReference>
<evidence type="ECO:0000313" key="18">
    <source>
        <dbReference type="Ensembl" id="ENSSSCP00030021225.1"/>
    </source>
</evidence>
<evidence type="ECO:0000256" key="1">
    <source>
        <dbReference type="ARBA" id="ARBA00003195"/>
    </source>
</evidence>
<evidence type="ECO:0000256" key="17">
    <source>
        <dbReference type="SAM" id="MobiDB-lite"/>
    </source>
</evidence>
<keyword evidence="12" id="KW-1133">Transmembrane helix</keyword>
<evidence type="ECO:0000313" key="19">
    <source>
        <dbReference type="Proteomes" id="UP000694570"/>
    </source>
</evidence>
<proteinExistence type="inferred from homology"/>
<dbReference type="PANTHER" id="PTHR17097:SF0">
    <property type="entry name" value="NADH DEHYDROGENASE [UBIQUINONE] 1 SUBUNIT C1, MITOCHONDRIAL"/>
    <property type="match status" value="1"/>
</dbReference>
<comment type="similarity">
    <text evidence="3">Belongs to the complex I NDUFC1 subunit family.</text>
</comment>
<dbReference type="GO" id="GO:0045271">
    <property type="term" value="C:respiratory chain complex I"/>
    <property type="evidence" value="ECO:0007669"/>
    <property type="project" value="InterPro"/>
</dbReference>
<evidence type="ECO:0000256" key="15">
    <source>
        <dbReference type="ARBA" id="ARBA00030166"/>
    </source>
</evidence>
<protein>
    <recommendedName>
        <fullName evidence="5">NADH dehydrogenase [ubiquinone] 1 subunit C1, mitochondrial</fullName>
    </recommendedName>
    <alternativeName>
        <fullName evidence="15">Complex I-KFYI</fullName>
    </alternativeName>
    <alternativeName>
        <fullName evidence="16">NADH-ubiquinone oxidoreductase KFYI subunit</fullName>
    </alternativeName>
</protein>